<dbReference type="InterPro" id="IPR021733">
    <property type="entry name" value="DUF3304"/>
</dbReference>
<dbReference type="OrthoDB" id="6182461at2"/>
<dbReference type="Proteomes" id="UP000186736">
    <property type="component" value="Unassembled WGS sequence"/>
</dbReference>
<gene>
    <name evidence="2" type="ORF">PSEMO_23860</name>
</gene>
<sequence length="181" mass="19677">MRRRSAVSLLVVVCAGLGAGSLPSAQAGIIEGVNHTHWAINKFSVDGRSGLDTIGPWQRGGGGHFSMPARWTPGLTVQVDWETGVAFPDGFPGFEDSEIYEAWASAVRVQRRQHTKLIHVPEYDSKDVCGITVHFLPCEEIQITTSCYAYGHPQYPIKTPLKLPEPQSCPASATLSVQGDF</sequence>
<dbReference type="RefSeq" id="WP_081430235.1">
    <property type="nucleotide sequence ID" value="NZ_MKZO01000020.1"/>
</dbReference>
<feature type="signal peptide" evidence="1">
    <location>
        <begin position="1"/>
        <end position="27"/>
    </location>
</feature>
<evidence type="ECO:0000256" key="1">
    <source>
        <dbReference type="SAM" id="SignalP"/>
    </source>
</evidence>
<evidence type="ECO:0008006" key="4">
    <source>
        <dbReference type="Google" id="ProtNLM"/>
    </source>
</evidence>
<organism evidence="2 3">
    <name type="scientific">Pseudomonas putida</name>
    <name type="common">Arthrobacter siderocapsulatus</name>
    <dbReference type="NCBI Taxonomy" id="303"/>
    <lineage>
        <taxon>Bacteria</taxon>
        <taxon>Pseudomonadati</taxon>
        <taxon>Pseudomonadota</taxon>
        <taxon>Gammaproteobacteria</taxon>
        <taxon>Pseudomonadales</taxon>
        <taxon>Pseudomonadaceae</taxon>
        <taxon>Pseudomonas</taxon>
    </lineage>
</organism>
<dbReference type="EMBL" id="MKZO01000020">
    <property type="protein sequence ID" value="OLS62624.1"/>
    <property type="molecule type" value="Genomic_DNA"/>
</dbReference>
<comment type="caution">
    <text evidence="2">The sequence shown here is derived from an EMBL/GenBank/DDBJ whole genome shotgun (WGS) entry which is preliminary data.</text>
</comment>
<name>A0A1Q9R5D3_PSEPU</name>
<proteinExistence type="predicted"/>
<keyword evidence="1" id="KW-0732">Signal</keyword>
<protein>
    <recommendedName>
        <fullName evidence="4">DUF3304 domain-containing protein</fullName>
    </recommendedName>
</protein>
<evidence type="ECO:0000313" key="3">
    <source>
        <dbReference type="Proteomes" id="UP000186736"/>
    </source>
</evidence>
<evidence type="ECO:0000313" key="2">
    <source>
        <dbReference type="EMBL" id="OLS62624.1"/>
    </source>
</evidence>
<accession>A0A1Q9R5D3</accession>
<dbReference type="Pfam" id="PF11745">
    <property type="entry name" value="DUF3304"/>
    <property type="match status" value="1"/>
</dbReference>
<dbReference type="AlphaFoldDB" id="A0A1Q9R5D3"/>
<feature type="chain" id="PRO_5010174199" description="DUF3304 domain-containing protein" evidence="1">
    <location>
        <begin position="28"/>
        <end position="181"/>
    </location>
</feature>
<reference evidence="2 3" key="1">
    <citation type="submission" date="2016-10" db="EMBL/GenBank/DDBJ databases">
        <title>Genome Sequence of Pseudomonas putida GM4FR.</title>
        <authorList>
            <person name="Poehlein A."/>
            <person name="Wemheuer F."/>
            <person name="Hollensteiner J."/>
            <person name="Wemheuer B."/>
        </authorList>
    </citation>
    <scope>NUCLEOTIDE SEQUENCE [LARGE SCALE GENOMIC DNA]</scope>
    <source>
        <strain evidence="2 3">GM4FR</strain>
    </source>
</reference>